<proteinExistence type="predicted"/>
<reference evidence="2" key="1">
    <citation type="submission" date="2022-11" db="UniProtKB">
        <authorList>
            <consortium name="WormBaseParasite"/>
        </authorList>
    </citation>
    <scope>IDENTIFICATION</scope>
</reference>
<keyword evidence="1" id="KW-1185">Reference proteome</keyword>
<dbReference type="WBParaSite" id="nRc.2.0.1.t44519-RA">
    <property type="protein sequence ID" value="nRc.2.0.1.t44519-RA"/>
    <property type="gene ID" value="nRc.2.0.1.g44519"/>
</dbReference>
<dbReference type="Gene3D" id="3.10.450.50">
    <property type="match status" value="1"/>
</dbReference>
<dbReference type="Proteomes" id="UP000887565">
    <property type="component" value="Unplaced"/>
</dbReference>
<evidence type="ECO:0000313" key="1">
    <source>
        <dbReference type="Proteomes" id="UP000887565"/>
    </source>
</evidence>
<dbReference type="AlphaFoldDB" id="A0A915L426"/>
<organism evidence="1 2">
    <name type="scientific">Romanomermis culicivorax</name>
    <name type="common">Nematode worm</name>
    <dbReference type="NCBI Taxonomy" id="13658"/>
    <lineage>
        <taxon>Eukaryota</taxon>
        <taxon>Metazoa</taxon>
        <taxon>Ecdysozoa</taxon>
        <taxon>Nematoda</taxon>
        <taxon>Enoplea</taxon>
        <taxon>Dorylaimia</taxon>
        <taxon>Mermithida</taxon>
        <taxon>Mermithoidea</taxon>
        <taxon>Mermithidae</taxon>
        <taxon>Romanomermis</taxon>
    </lineage>
</organism>
<dbReference type="SUPFAM" id="SSF54427">
    <property type="entry name" value="NTF2-like"/>
    <property type="match status" value="1"/>
</dbReference>
<accession>A0A915L426</accession>
<evidence type="ECO:0000313" key="2">
    <source>
        <dbReference type="WBParaSite" id="nRc.2.0.1.t44519-RA"/>
    </source>
</evidence>
<dbReference type="InterPro" id="IPR032710">
    <property type="entry name" value="NTF2-like_dom_sf"/>
</dbReference>
<sequence>MIGARCLFNVFFVGRLRQWIGFMAEAKNKASKSIQILILIQETSNCLSAEAYFKQDMAEGVKSVALVTDEVNGGGEWAFERGHYSLDGSHGNETGAYLIVWKKVDHKWFIYNDCFNTHGLLRYHE</sequence>
<protein>
    <submittedName>
        <fullName evidence="2">DUF4440 domain-containing protein</fullName>
    </submittedName>
</protein>
<name>A0A915L426_ROMCU</name>